<dbReference type="PROSITE" id="PS00356">
    <property type="entry name" value="HTH_LACI_1"/>
    <property type="match status" value="1"/>
</dbReference>
<organism evidence="5 6">
    <name type="scientific">Bifidobacterium commune</name>
    <dbReference type="NCBI Taxonomy" id="1505727"/>
    <lineage>
        <taxon>Bacteria</taxon>
        <taxon>Bacillati</taxon>
        <taxon>Actinomycetota</taxon>
        <taxon>Actinomycetes</taxon>
        <taxon>Bifidobacteriales</taxon>
        <taxon>Bifidobacteriaceae</taxon>
        <taxon>Bifidobacterium</taxon>
    </lineage>
</organism>
<dbReference type="Gene3D" id="3.40.50.2300">
    <property type="match status" value="2"/>
</dbReference>
<evidence type="ECO:0000256" key="2">
    <source>
        <dbReference type="ARBA" id="ARBA00023125"/>
    </source>
</evidence>
<dbReference type="GO" id="GO:0000976">
    <property type="term" value="F:transcription cis-regulatory region binding"/>
    <property type="evidence" value="ECO:0007669"/>
    <property type="project" value="TreeGrafter"/>
</dbReference>
<dbReference type="InterPro" id="IPR000843">
    <property type="entry name" value="HTH_LacI"/>
</dbReference>
<dbReference type="EMBL" id="FMBL01000003">
    <property type="protein sequence ID" value="SCC80637.1"/>
    <property type="molecule type" value="Genomic_DNA"/>
</dbReference>
<dbReference type="Pfam" id="PF13377">
    <property type="entry name" value="Peripla_BP_3"/>
    <property type="match status" value="1"/>
</dbReference>
<dbReference type="AlphaFoldDB" id="A0A1C4H6Y3"/>
<evidence type="ECO:0000259" key="4">
    <source>
        <dbReference type="PROSITE" id="PS50932"/>
    </source>
</evidence>
<dbReference type="InterPro" id="IPR028082">
    <property type="entry name" value="Peripla_BP_I"/>
</dbReference>
<evidence type="ECO:0000256" key="3">
    <source>
        <dbReference type="ARBA" id="ARBA00023163"/>
    </source>
</evidence>
<reference evidence="6" key="1">
    <citation type="submission" date="2016-08" db="EMBL/GenBank/DDBJ databases">
        <authorList>
            <person name="Varghese N."/>
            <person name="Submissions Spin"/>
        </authorList>
    </citation>
    <scope>NUCLEOTIDE SEQUENCE [LARGE SCALE GENOMIC DNA]</scope>
    <source>
        <strain evidence="6">R-52791</strain>
    </source>
</reference>
<dbReference type="OrthoDB" id="3510266at2"/>
<feature type="domain" description="HTH lacI-type" evidence="4">
    <location>
        <begin position="4"/>
        <end position="58"/>
    </location>
</feature>
<gene>
    <name evidence="5" type="ORF">GA0061077_1293</name>
</gene>
<dbReference type="CDD" id="cd01392">
    <property type="entry name" value="HTH_LacI"/>
    <property type="match status" value="1"/>
</dbReference>
<name>A0A1C4H6Y3_9BIFI</name>
<dbReference type="PANTHER" id="PTHR30146:SF109">
    <property type="entry name" value="HTH-TYPE TRANSCRIPTIONAL REGULATOR GALS"/>
    <property type="match status" value="1"/>
</dbReference>
<keyword evidence="6" id="KW-1185">Reference proteome</keyword>
<evidence type="ECO:0000256" key="1">
    <source>
        <dbReference type="ARBA" id="ARBA00023015"/>
    </source>
</evidence>
<dbReference type="PANTHER" id="PTHR30146">
    <property type="entry name" value="LACI-RELATED TRANSCRIPTIONAL REPRESSOR"/>
    <property type="match status" value="1"/>
</dbReference>
<dbReference type="SMART" id="SM00354">
    <property type="entry name" value="HTH_LACI"/>
    <property type="match status" value="1"/>
</dbReference>
<proteinExistence type="predicted"/>
<dbReference type="CDD" id="cd06267">
    <property type="entry name" value="PBP1_LacI_sugar_binding-like"/>
    <property type="match status" value="1"/>
</dbReference>
<evidence type="ECO:0000313" key="5">
    <source>
        <dbReference type="EMBL" id="SCC80637.1"/>
    </source>
</evidence>
<dbReference type="GO" id="GO:0003700">
    <property type="term" value="F:DNA-binding transcription factor activity"/>
    <property type="evidence" value="ECO:0007669"/>
    <property type="project" value="TreeGrafter"/>
</dbReference>
<dbReference type="Gene3D" id="1.10.260.40">
    <property type="entry name" value="lambda repressor-like DNA-binding domains"/>
    <property type="match status" value="1"/>
</dbReference>
<evidence type="ECO:0000313" key="6">
    <source>
        <dbReference type="Proteomes" id="UP000242610"/>
    </source>
</evidence>
<accession>A0A1C4H6Y3</accession>
<keyword evidence="1" id="KW-0805">Transcription regulation</keyword>
<dbReference type="InterPro" id="IPR046335">
    <property type="entry name" value="LacI/GalR-like_sensor"/>
</dbReference>
<sequence>MARITLHDVAMEAGVSDSTVSRALRGLDKVDEGTREKVKDVAKKLRFSFSRNASSLASGKTMRVALLFSDALNTWFDSSVLQGAYEVLSPAGYDIIPSTVSTHQQLDSFLDRLPFDGNVDGVIVSSINLDEKQTGILKKLTIPVVGLDSRTIDGFDASVLLDDDKAMDDAVGLLKNLGHSRIAFVGWPVPGDFRFSTMLRAEAFVRAAKRLGFDDKLVGHVELGKMSDYRTLDDALSVAAAQLLASVPRPTAVCVEADAFAVPLMAELKRFGVRIPEDMSVIGFDDTDVAAAVNMTTVHQNPLGMSRLAARKILTLMQDETPDDPHSVLKPMLMLRQTTGPARE</sequence>
<dbReference type="Proteomes" id="UP000242610">
    <property type="component" value="Unassembled WGS sequence"/>
</dbReference>
<keyword evidence="3" id="KW-0804">Transcription</keyword>
<dbReference type="Pfam" id="PF00356">
    <property type="entry name" value="LacI"/>
    <property type="match status" value="1"/>
</dbReference>
<dbReference type="RefSeq" id="WP_091848102.1">
    <property type="nucleotide sequence ID" value="NZ_FMBL01000003.1"/>
</dbReference>
<dbReference type="InterPro" id="IPR010982">
    <property type="entry name" value="Lambda_DNA-bd_dom_sf"/>
</dbReference>
<dbReference type="SUPFAM" id="SSF47413">
    <property type="entry name" value="lambda repressor-like DNA-binding domains"/>
    <property type="match status" value="1"/>
</dbReference>
<dbReference type="SUPFAM" id="SSF53822">
    <property type="entry name" value="Periplasmic binding protein-like I"/>
    <property type="match status" value="1"/>
</dbReference>
<keyword evidence="2 5" id="KW-0238">DNA-binding</keyword>
<dbReference type="STRING" id="1505727.GA0061077_1293"/>
<protein>
    <submittedName>
        <fullName evidence="5">DNA-binding transcriptional regulator, LacI/PurR family</fullName>
    </submittedName>
</protein>
<dbReference type="PROSITE" id="PS50932">
    <property type="entry name" value="HTH_LACI_2"/>
    <property type="match status" value="1"/>
</dbReference>